<dbReference type="Pfam" id="PF13489">
    <property type="entry name" value="Methyltransf_23"/>
    <property type="match status" value="1"/>
</dbReference>
<dbReference type="PANTHER" id="PTHR43464">
    <property type="entry name" value="METHYLTRANSFERASE"/>
    <property type="match status" value="1"/>
</dbReference>
<sequence>MAMSLINSLGSALVYPDQGNFVTNKKLWNLYAQEWSPSEDWVKDIARPNNSSQDIGSSSNEVDELKFVGQEWSPDTDLEEILQQFVYDYIDEDKLVAEIGCGGGRLAAKVAPRVKKMDCYDISKEMISQAEKALSFLSNVDFHILEEPSFSKNCEKLYDFIYCFDVMVHMDLHLINKYFGEIGRALKDDGKAFISTANITSTGGWARFSKQRKYTVGGFYFLCPEMVRFLLHKNGLRPVKEGPIEESTNVYLNRDYLVLVEKSDEVSP</sequence>
<evidence type="ECO:0008006" key="2">
    <source>
        <dbReference type="Google" id="ProtNLM"/>
    </source>
</evidence>
<gene>
    <name evidence="1" type="ORF">FJAP1339_LOCUS2205</name>
</gene>
<dbReference type="EMBL" id="HBHR01004601">
    <property type="protein sequence ID" value="CAD9859686.1"/>
    <property type="molecule type" value="Transcribed_RNA"/>
</dbReference>
<dbReference type="AlphaFoldDB" id="A0A7S2UUH0"/>
<proteinExistence type="predicted"/>
<dbReference type="PANTHER" id="PTHR43464:SF23">
    <property type="entry name" value="JUVENILE HORMONE ACID O-METHYLTRANSFERASE"/>
    <property type="match status" value="1"/>
</dbReference>
<dbReference type="Gene3D" id="3.40.50.150">
    <property type="entry name" value="Vaccinia Virus protein VP39"/>
    <property type="match status" value="1"/>
</dbReference>
<name>A0A7S2UUH0_9STRA</name>
<dbReference type="GO" id="GO:0010420">
    <property type="term" value="F:polyprenyldihydroxybenzoate methyltransferase activity"/>
    <property type="evidence" value="ECO:0007669"/>
    <property type="project" value="TreeGrafter"/>
</dbReference>
<dbReference type="CDD" id="cd02440">
    <property type="entry name" value="AdoMet_MTases"/>
    <property type="match status" value="1"/>
</dbReference>
<dbReference type="SUPFAM" id="SSF53335">
    <property type="entry name" value="S-adenosyl-L-methionine-dependent methyltransferases"/>
    <property type="match status" value="1"/>
</dbReference>
<evidence type="ECO:0000313" key="1">
    <source>
        <dbReference type="EMBL" id="CAD9859686.1"/>
    </source>
</evidence>
<organism evidence="1">
    <name type="scientific">Fibrocapsa japonica</name>
    <dbReference type="NCBI Taxonomy" id="94617"/>
    <lineage>
        <taxon>Eukaryota</taxon>
        <taxon>Sar</taxon>
        <taxon>Stramenopiles</taxon>
        <taxon>Ochrophyta</taxon>
        <taxon>Raphidophyceae</taxon>
        <taxon>Chattonellales</taxon>
        <taxon>Chattonellaceae</taxon>
        <taxon>Fibrocapsa</taxon>
    </lineage>
</organism>
<accession>A0A7S2UUH0</accession>
<protein>
    <recommendedName>
        <fullName evidence="2">Methyltransferase domain-containing protein</fullName>
    </recommendedName>
</protein>
<dbReference type="InterPro" id="IPR029063">
    <property type="entry name" value="SAM-dependent_MTases_sf"/>
</dbReference>
<reference evidence="1" key="1">
    <citation type="submission" date="2021-01" db="EMBL/GenBank/DDBJ databases">
        <authorList>
            <person name="Corre E."/>
            <person name="Pelletier E."/>
            <person name="Niang G."/>
            <person name="Scheremetjew M."/>
            <person name="Finn R."/>
            <person name="Kale V."/>
            <person name="Holt S."/>
            <person name="Cochrane G."/>
            <person name="Meng A."/>
            <person name="Brown T."/>
            <person name="Cohen L."/>
        </authorList>
    </citation>
    <scope>NUCLEOTIDE SEQUENCE</scope>
    <source>
        <strain evidence="1">CCMP1661</strain>
    </source>
</reference>